<dbReference type="Gene3D" id="1.25.40.570">
    <property type="match status" value="1"/>
</dbReference>
<comment type="subcellular location">
    <subcellularLocation>
        <location evidence="2">Cytoplasm</location>
    </subcellularLocation>
    <subcellularLocation>
        <location evidence="1">Nucleus</location>
    </subcellularLocation>
</comment>
<evidence type="ECO:0000313" key="6">
    <source>
        <dbReference type="EMBL" id="KAK1303744.1"/>
    </source>
</evidence>
<dbReference type="InterPro" id="IPR019585">
    <property type="entry name" value="Rpn7/CSN1"/>
</dbReference>
<dbReference type="GO" id="GO:0008180">
    <property type="term" value="C:COP9 signalosome"/>
    <property type="evidence" value="ECO:0007669"/>
    <property type="project" value="UniProtKB-KW"/>
</dbReference>
<evidence type="ECO:0000256" key="5">
    <source>
        <dbReference type="ARBA" id="ARBA00023242"/>
    </source>
</evidence>
<protein>
    <submittedName>
        <fullName evidence="6">COP9 signalosome complex subunit 1</fullName>
    </submittedName>
</protein>
<accession>A0AAV9DSE6</accession>
<dbReference type="AlphaFoldDB" id="A0AAV9DSE6"/>
<name>A0AAV9DSE6_ACOCL</name>
<reference evidence="6" key="1">
    <citation type="journal article" date="2023" name="Nat. Commun.">
        <title>Diploid and tetraploid genomes of Acorus and the evolution of monocots.</title>
        <authorList>
            <person name="Ma L."/>
            <person name="Liu K.W."/>
            <person name="Li Z."/>
            <person name="Hsiao Y.Y."/>
            <person name="Qi Y."/>
            <person name="Fu T."/>
            <person name="Tang G.D."/>
            <person name="Zhang D."/>
            <person name="Sun W.H."/>
            <person name="Liu D.K."/>
            <person name="Li Y."/>
            <person name="Chen G.Z."/>
            <person name="Liu X.D."/>
            <person name="Liao X.Y."/>
            <person name="Jiang Y.T."/>
            <person name="Yu X."/>
            <person name="Hao Y."/>
            <person name="Huang J."/>
            <person name="Zhao X.W."/>
            <person name="Ke S."/>
            <person name="Chen Y.Y."/>
            <person name="Wu W.L."/>
            <person name="Hsu J.L."/>
            <person name="Lin Y.F."/>
            <person name="Huang M.D."/>
            <person name="Li C.Y."/>
            <person name="Huang L."/>
            <person name="Wang Z.W."/>
            <person name="Zhao X."/>
            <person name="Zhong W.Y."/>
            <person name="Peng D.H."/>
            <person name="Ahmad S."/>
            <person name="Lan S."/>
            <person name="Zhang J.S."/>
            <person name="Tsai W.C."/>
            <person name="Van de Peer Y."/>
            <person name="Liu Z.J."/>
        </authorList>
    </citation>
    <scope>NUCLEOTIDE SEQUENCE</scope>
    <source>
        <strain evidence="6">CP</strain>
    </source>
</reference>
<reference evidence="6" key="2">
    <citation type="submission" date="2023-06" db="EMBL/GenBank/DDBJ databases">
        <authorList>
            <person name="Ma L."/>
            <person name="Liu K.-W."/>
            <person name="Li Z."/>
            <person name="Hsiao Y.-Y."/>
            <person name="Qi Y."/>
            <person name="Fu T."/>
            <person name="Tang G."/>
            <person name="Zhang D."/>
            <person name="Sun W.-H."/>
            <person name="Liu D.-K."/>
            <person name="Li Y."/>
            <person name="Chen G.-Z."/>
            <person name="Liu X.-D."/>
            <person name="Liao X.-Y."/>
            <person name="Jiang Y.-T."/>
            <person name="Yu X."/>
            <person name="Hao Y."/>
            <person name="Huang J."/>
            <person name="Zhao X.-W."/>
            <person name="Ke S."/>
            <person name="Chen Y.-Y."/>
            <person name="Wu W.-L."/>
            <person name="Hsu J.-L."/>
            <person name="Lin Y.-F."/>
            <person name="Huang M.-D."/>
            <person name="Li C.-Y."/>
            <person name="Huang L."/>
            <person name="Wang Z.-W."/>
            <person name="Zhao X."/>
            <person name="Zhong W.-Y."/>
            <person name="Peng D.-H."/>
            <person name="Ahmad S."/>
            <person name="Lan S."/>
            <person name="Zhang J.-S."/>
            <person name="Tsai W.-C."/>
            <person name="Van De Peer Y."/>
            <person name="Liu Z.-J."/>
        </authorList>
    </citation>
    <scope>NUCLEOTIDE SEQUENCE</scope>
    <source>
        <strain evidence="6">CP</strain>
        <tissue evidence="6">Leaves</tissue>
    </source>
</reference>
<gene>
    <name evidence="6" type="primary">CSN1</name>
    <name evidence="6" type="ORF">QJS10_CPB11g00744</name>
</gene>
<evidence type="ECO:0000256" key="3">
    <source>
        <dbReference type="ARBA" id="ARBA00022490"/>
    </source>
</evidence>
<dbReference type="EMBL" id="JAUJYO010000011">
    <property type="protein sequence ID" value="KAK1303744.1"/>
    <property type="molecule type" value="Genomic_DNA"/>
</dbReference>
<dbReference type="Proteomes" id="UP001180020">
    <property type="component" value="Unassembled WGS sequence"/>
</dbReference>
<keyword evidence="5" id="KW-0539">Nucleus</keyword>
<evidence type="ECO:0000313" key="7">
    <source>
        <dbReference type="Proteomes" id="UP001180020"/>
    </source>
</evidence>
<keyword evidence="7" id="KW-1185">Reference proteome</keyword>
<dbReference type="PANTHER" id="PTHR14145">
    <property type="entry name" value="26S PROTESOME SUBUNIT 6"/>
    <property type="match status" value="1"/>
</dbReference>
<sequence length="158" mass="18043">MFVADRCENPVTLMEALRMAYKEIKKGEDTRLHREVAQRMIAGRLGPDYELDLEWADAVDRRSEHRKEKLYSELNSYKTNLIKEIIRMGYNDFGGLHFAHGMLDVLECDLGQHRNGTQFIQVTNYVSKAEQVPEVLDLTTITKLKCAGGTGSFGCKEI</sequence>
<evidence type="ECO:0000256" key="2">
    <source>
        <dbReference type="ARBA" id="ARBA00004496"/>
    </source>
</evidence>
<keyword evidence="4" id="KW-0736">Signalosome</keyword>
<organism evidence="6 7">
    <name type="scientific">Acorus calamus</name>
    <name type="common">Sweet flag</name>
    <dbReference type="NCBI Taxonomy" id="4465"/>
    <lineage>
        <taxon>Eukaryota</taxon>
        <taxon>Viridiplantae</taxon>
        <taxon>Streptophyta</taxon>
        <taxon>Embryophyta</taxon>
        <taxon>Tracheophyta</taxon>
        <taxon>Spermatophyta</taxon>
        <taxon>Magnoliopsida</taxon>
        <taxon>Liliopsida</taxon>
        <taxon>Acoraceae</taxon>
        <taxon>Acorus</taxon>
    </lineage>
</organism>
<dbReference type="PANTHER" id="PTHR14145:SF2">
    <property type="entry name" value="COP9 SIGNALOSOME COMPLEX SUBUNIT 1"/>
    <property type="match status" value="1"/>
</dbReference>
<evidence type="ECO:0000256" key="1">
    <source>
        <dbReference type="ARBA" id="ARBA00004123"/>
    </source>
</evidence>
<proteinExistence type="predicted"/>
<comment type="caution">
    <text evidence="6">The sequence shown here is derived from an EMBL/GenBank/DDBJ whole genome shotgun (WGS) entry which is preliminary data.</text>
</comment>
<evidence type="ECO:0000256" key="4">
    <source>
        <dbReference type="ARBA" id="ARBA00022790"/>
    </source>
</evidence>
<keyword evidence="3" id="KW-0963">Cytoplasm</keyword>
<dbReference type="GO" id="GO:0005737">
    <property type="term" value="C:cytoplasm"/>
    <property type="evidence" value="ECO:0007669"/>
    <property type="project" value="UniProtKB-SubCell"/>
</dbReference>